<evidence type="ECO:0000313" key="1">
    <source>
        <dbReference type="EMBL" id="KAF8888477.1"/>
    </source>
</evidence>
<dbReference type="AlphaFoldDB" id="A0A9P5NG04"/>
<comment type="caution">
    <text evidence="1">The sequence shown here is derived from an EMBL/GenBank/DDBJ whole genome shotgun (WGS) entry which is preliminary data.</text>
</comment>
<reference evidence="1" key="1">
    <citation type="submission" date="2020-11" db="EMBL/GenBank/DDBJ databases">
        <authorList>
            <consortium name="DOE Joint Genome Institute"/>
            <person name="Ahrendt S."/>
            <person name="Riley R."/>
            <person name="Andreopoulos W."/>
            <person name="LaButti K."/>
            <person name="Pangilinan J."/>
            <person name="Ruiz-duenas F.J."/>
            <person name="Barrasa J.M."/>
            <person name="Sanchez-Garcia M."/>
            <person name="Camarero S."/>
            <person name="Miyauchi S."/>
            <person name="Serrano A."/>
            <person name="Linde D."/>
            <person name="Babiker R."/>
            <person name="Drula E."/>
            <person name="Ayuso-Fernandez I."/>
            <person name="Pacheco R."/>
            <person name="Padilla G."/>
            <person name="Ferreira P."/>
            <person name="Barriuso J."/>
            <person name="Kellner H."/>
            <person name="Castanera R."/>
            <person name="Alfaro M."/>
            <person name="Ramirez L."/>
            <person name="Pisabarro A.G."/>
            <person name="Kuo A."/>
            <person name="Tritt A."/>
            <person name="Lipzen A."/>
            <person name="He G."/>
            <person name="Yan M."/>
            <person name="Ng V."/>
            <person name="Cullen D."/>
            <person name="Martin F."/>
            <person name="Rosso M.-N."/>
            <person name="Henrissat B."/>
            <person name="Hibbett D."/>
            <person name="Martinez A.T."/>
            <person name="Grigoriev I.V."/>
        </authorList>
    </citation>
    <scope>NUCLEOTIDE SEQUENCE</scope>
    <source>
        <strain evidence="1">AH 44721</strain>
    </source>
</reference>
<keyword evidence="2" id="KW-1185">Reference proteome</keyword>
<dbReference type="EMBL" id="JADNYJ010000084">
    <property type="protein sequence ID" value="KAF8888477.1"/>
    <property type="molecule type" value="Genomic_DNA"/>
</dbReference>
<organism evidence="1 2">
    <name type="scientific">Gymnopilus junonius</name>
    <name type="common">Spectacular rustgill mushroom</name>
    <name type="synonym">Gymnopilus spectabilis subsp. junonius</name>
    <dbReference type="NCBI Taxonomy" id="109634"/>
    <lineage>
        <taxon>Eukaryota</taxon>
        <taxon>Fungi</taxon>
        <taxon>Dikarya</taxon>
        <taxon>Basidiomycota</taxon>
        <taxon>Agaricomycotina</taxon>
        <taxon>Agaricomycetes</taxon>
        <taxon>Agaricomycetidae</taxon>
        <taxon>Agaricales</taxon>
        <taxon>Agaricineae</taxon>
        <taxon>Hymenogastraceae</taxon>
        <taxon>Gymnopilus</taxon>
    </lineage>
</organism>
<sequence length="218" mass="24641">MVLFGYHEIVVAIVIMISGARSSRLATFSSFFLVPFEKRSSSQFFHWYASSAWCGSFTSLPPLEHSRLFLHIHVCKAVSACTKLSHTHAKFHVHSNACPAITCPCSHLLVFLLISLPSVHSTSVSKLPQTSIFILCRSSPPIHDEAITRVQKSKYYYSSLTANMYWSEFLDGYLDNILKVLFIVSSCSFWMSPDHIGFFFSFDFGKSINRSLLSFVCQ</sequence>
<accession>A0A9P5NG04</accession>
<name>A0A9P5NG04_GYMJU</name>
<protein>
    <submittedName>
        <fullName evidence="1">Uncharacterized protein</fullName>
    </submittedName>
</protein>
<evidence type="ECO:0000313" key="2">
    <source>
        <dbReference type="Proteomes" id="UP000724874"/>
    </source>
</evidence>
<proteinExistence type="predicted"/>
<gene>
    <name evidence="1" type="ORF">CPB84DRAFT_1466837</name>
</gene>
<dbReference type="Proteomes" id="UP000724874">
    <property type="component" value="Unassembled WGS sequence"/>
</dbReference>